<proteinExistence type="inferred from homology"/>
<evidence type="ECO:0000313" key="6">
    <source>
        <dbReference type="EMBL" id="PSW99448.1"/>
    </source>
</evidence>
<dbReference type="EMBL" id="PYLW01000011">
    <property type="protein sequence ID" value="PSV96612.1"/>
    <property type="molecule type" value="Genomic_DNA"/>
</dbReference>
<evidence type="ECO:0000256" key="2">
    <source>
        <dbReference type="ARBA" id="ARBA00022801"/>
    </source>
</evidence>
<dbReference type="SUPFAM" id="SSF55811">
    <property type="entry name" value="Nudix"/>
    <property type="match status" value="1"/>
</dbReference>
<reference evidence="5 8" key="1">
    <citation type="submission" date="2018-01" db="EMBL/GenBank/DDBJ databases">
        <title>Whole genome sequencing of Histamine producing bacteria.</title>
        <authorList>
            <person name="Butler K."/>
        </authorList>
    </citation>
    <scope>NUCLEOTIDE SEQUENCE [LARGE SCALE GENOMIC DNA]</scope>
    <source>
        <strain evidence="6 7">ATCC 51761</strain>
        <strain evidence="5 8">NCIMB 13481</strain>
    </source>
</reference>
<comment type="cofactor">
    <cofactor evidence="1">
        <name>Mg(2+)</name>
        <dbReference type="ChEBI" id="CHEBI:18420"/>
    </cofactor>
</comment>
<comment type="caution">
    <text evidence="5">The sequence shown here is derived from an EMBL/GenBank/DDBJ whole genome shotgun (WGS) entry which is preliminary data.</text>
</comment>
<dbReference type="PRINTS" id="PR00502">
    <property type="entry name" value="NUDIXFAMILY"/>
</dbReference>
<keyword evidence="7" id="KW-1185">Reference proteome</keyword>
<organism evidence="5 8">
    <name type="scientific">Photobacterium iliopiscarium</name>
    <dbReference type="NCBI Taxonomy" id="56192"/>
    <lineage>
        <taxon>Bacteria</taxon>
        <taxon>Pseudomonadati</taxon>
        <taxon>Pseudomonadota</taxon>
        <taxon>Gammaproteobacteria</taxon>
        <taxon>Vibrionales</taxon>
        <taxon>Vibrionaceae</taxon>
        <taxon>Photobacterium</taxon>
    </lineage>
</organism>
<feature type="domain" description="Nudix hydrolase" evidence="4">
    <location>
        <begin position="5"/>
        <end position="138"/>
    </location>
</feature>
<evidence type="ECO:0000256" key="1">
    <source>
        <dbReference type="ARBA" id="ARBA00001946"/>
    </source>
</evidence>
<dbReference type="Gene3D" id="3.90.79.10">
    <property type="entry name" value="Nucleoside Triphosphate Pyrophosphohydrolase"/>
    <property type="match status" value="1"/>
</dbReference>
<comment type="similarity">
    <text evidence="3">Belongs to the Nudix hydrolase family.</text>
</comment>
<dbReference type="EMBL" id="PYOP01000002">
    <property type="protein sequence ID" value="PSW99448.1"/>
    <property type="molecule type" value="Genomic_DNA"/>
</dbReference>
<dbReference type="PANTHER" id="PTHR16099">
    <property type="entry name" value="8-OXO-DGTP DIPHOSPHATES NUDT15"/>
    <property type="match status" value="1"/>
</dbReference>
<dbReference type="GO" id="GO:0035539">
    <property type="term" value="F:8-oxo-7,8-dihydrodeoxyguanosine triphosphate pyrophosphatase activity"/>
    <property type="evidence" value="ECO:0007669"/>
    <property type="project" value="TreeGrafter"/>
</dbReference>
<dbReference type="PROSITE" id="PS00893">
    <property type="entry name" value="NUDIX_BOX"/>
    <property type="match status" value="1"/>
</dbReference>
<dbReference type="Pfam" id="PF00293">
    <property type="entry name" value="NUDIX"/>
    <property type="match status" value="1"/>
</dbReference>
<dbReference type="AlphaFoldDB" id="A0A0D8Q675"/>
<dbReference type="InterPro" id="IPR015797">
    <property type="entry name" value="NUDIX_hydrolase-like_dom_sf"/>
</dbReference>
<dbReference type="STRING" id="56192.UB38_01795"/>
<dbReference type="InterPro" id="IPR000086">
    <property type="entry name" value="NUDIX_hydrolase_dom"/>
</dbReference>
<dbReference type="RefSeq" id="WP_045035629.1">
    <property type="nucleotide sequence ID" value="NZ_CAMQYU010000040.1"/>
</dbReference>
<dbReference type="PANTHER" id="PTHR16099:SF5">
    <property type="entry name" value="NUCLEOTIDE TRIPHOSPHATE DIPHOSPHATASE NUDT15"/>
    <property type="match status" value="1"/>
</dbReference>
<evidence type="ECO:0000256" key="3">
    <source>
        <dbReference type="RuleBase" id="RU003476"/>
    </source>
</evidence>
<dbReference type="PROSITE" id="PS51462">
    <property type="entry name" value="NUDIX"/>
    <property type="match status" value="1"/>
</dbReference>
<dbReference type="FunFam" id="3.90.79.10:FF:000060">
    <property type="entry name" value="Nudix hydrolase 1"/>
    <property type="match status" value="1"/>
</dbReference>
<dbReference type="GO" id="GO:0006203">
    <property type="term" value="P:dGTP catabolic process"/>
    <property type="evidence" value="ECO:0007669"/>
    <property type="project" value="TreeGrafter"/>
</dbReference>
<evidence type="ECO:0000313" key="7">
    <source>
        <dbReference type="Proteomes" id="UP000241190"/>
    </source>
</evidence>
<name>A0A0D8Q675_9GAMM</name>
<dbReference type="GO" id="GO:0005829">
    <property type="term" value="C:cytosol"/>
    <property type="evidence" value="ECO:0007669"/>
    <property type="project" value="TreeGrafter"/>
</dbReference>
<dbReference type="Proteomes" id="UP000241190">
    <property type="component" value="Unassembled WGS sequence"/>
</dbReference>
<gene>
    <name evidence="5" type="ORF">C9I88_11755</name>
    <name evidence="6" type="ORF">C9J52_01305</name>
</gene>
<dbReference type="InterPro" id="IPR020084">
    <property type="entry name" value="NUDIX_hydrolase_CS"/>
</dbReference>
<protein>
    <submittedName>
        <fullName evidence="5">NUDIX domain-containing protein</fullName>
    </submittedName>
</protein>
<dbReference type="InterPro" id="IPR020476">
    <property type="entry name" value="Nudix_hydrolase"/>
</dbReference>
<evidence type="ECO:0000313" key="8">
    <source>
        <dbReference type="Proteomes" id="UP000241954"/>
    </source>
</evidence>
<sequence length="142" mass="15820">MSTVTPMVGIGIIIVNQQGEILIGKRKNSHAPYYSIPGGHMELGETFSQCAIREVEEETGLTIYAPQVIAVTNNLATYLESGKHYISVALLATEFTGELTLKEPDKCEGWQWVDPTHVPSPQFDASEQSIRCYLEQRFCINE</sequence>
<accession>A0A0D8Q675</accession>
<dbReference type="CDD" id="cd04678">
    <property type="entry name" value="NUDIX_MTH2_Nudt15"/>
    <property type="match status" value="1"/>
</dbReference>
<evidence type="ECO:0000259" key="4">
    <source>
        <dbReference type="PROSITE" id="PS51462"/>
    </source>
</evidence>
<keyword evidence="2 3" id="KW-0378">Hydrolase</keyword>
<evidence type="ECO:0000313" key="5">
    <source>
        <dbReference type="EMBL" id="PSV96612.1"/>
    </source>
</evidence>
<dbReference type="Proteomes" id="UP000241954">
    <property type="component" value="Unassembled WGS sequence"/>
</dbReference>